<feature type="signal peptide" evidence="1">
    <location>
        <begin position="1"/>
        <end position="21"/>
    </location>
</feature>
<protein>
    <submittedName>
        <fullName evidence="2">YnbE family lipoprotein</fullName>
    </submittedName>
</protein>
<dbReference type="Proteomes" id="UP000652760">
    <property type="component" value="Unassembled WGS sequence"/>
</dbReference>
<feature type="chain" id="PRO_5047171410" evidence="1">
    <location>
        <begin position="22"/>
        <end position="91"/>
    </location>
</feature>
<dbReference type="EMBL" id="JAENHM010000073">
    <property type="protein sequence ID" value="MBK1841758.1"/>
    <property type="molecule type" value="Genomic_DNA"/>
</dbReference>
<name>A0ABS1FEI9_9PROT</name>
<accession>A0ABS1FEI9</accession>
<keyword evidence="1" id="KW-0732">Signal</keyword>
<dbReference type="Pfam" id="PF13617">
    <property type="entry name" value="Lipoprotein_19"/>
    <property type="match status" value="1"/>
</dbReference>
<evidence type="ECO:0000313" key="2">
    <source>
        <dbReference type="EMBL" id="MBK1841758.1"/>
    </source>
</evidence>
<evidence type="ECO:0000313" key="3">
    <source>
        <dbReference type="Proteomes" id="UP000652760"/>
    </source>
</evidence>
<gene>
    <name evidence="2" type="ORF">JHL17_30615</name>
</gene>
<proteinExistence type="predicted"/>
<keyword evidence="3" id="KW-1185">Reference proteome</keyword>
<organism evidence="2 3">
    <name type="scientific">Azospirillum endophyticum</name>
    <dbReference type="NCBI Taxonomy" id="2800326"/>
    <lineage>
        <taxon>Bacteria</taxon>
        <taxon>Pseudomonadati</taxon>
        <taxon>Pseudomonadota</taxon>
        <taxon>Alphaproteobacteria</taxon>
        <taxon>Rhodospirillales</taxon>
        <taxon>Azospirillaceae</taxon>
        <taxon>Azospirillum</taxon>
    </lineage>
</organism>
<evidence type="ECO:0000256" key="1">
    <source>
        <dbReference type="SAM" id="SignalP"/>
    </source>
</evidence>
<reference evidence="3" key="1">
    <citation type="submission" date="2021-01" db="EMBL/GenBank/DDBJ databases">
        <title>Genome public.</title>
        <authorList>
            <person name="Liu C."/>
            <person name="Sun Q."/>
        </authorList>
    </citation>
    <scope>NUCLEOTIDE SEQUENCE [LARGE SCALE GENOMIC DNA]</scope>
    <source>
        <strain evidence="3">YIM B02556</strain>
    </source>
</reference>
<sequence length="91" mass="9627">MTATMVIKLPPAILPSPGLTAALLISAVLAACAPTVKIEAPDKPIEINLNVRIEQEVRVKLERDVDDAIRNDPALFGLPTDSAPSSTKGKK</sequence>
<dbReference type="InterPro" id="IPR025985">
    <property type="entry name" value="YnbE"/>
</dbReference>
<dbReference type="RefSeq" id="WP_200198373.1">
    <property type="nucleotide sequence ID" value="NZ_JAENHM010000073.1"/>
</dbReference>
<comment type="caution">
    <text evidence="2">The sequence shown here is derived from an EMBL/GenBank/DDBJ whole genome shotgun (WGS) entry which is preliminary data.</text>
</comment>
<keyword evidence="2" id="KW-0449">Lipoprotein</keyword>